<keyword evidence="3" id="KW-0811">Translocation</keyword>
<comment type="subcellular location">
    <subcellularLocation>
        <location evidence="1">Nucleus</location>
        <location evidence="1">Nuclear pore complex</location>
    </subcellularLocation>
</comment>
<dbReference type="GO" id="GO:0016973">
    <property type="term" value="P:poly(A)+ mRNA export from nucleus"/>
    <property type="evidence" value="ECO:0007669"/>
    <property type="project" value="TreeGrafter"/>
</dbReference>
<dbReference type="Proteomes" id="UP001152795">
    <property type="component" value="Unassembled WGS sequence"/>
</dbReference>
<evidence type="ECO:0000256" key="4">
    <source>
        <dbReference type="ARBA" id="ARBA00023242"/>
    </source>
</evidence>
<dbReference type="GO" id="GO:0006606">
    <property type="term" value="P:protein import into nucleus"/>
    <property type="evidence" value="ECO:0007669"/>
    <property type="project" value="TreeGrafter"/>
</dbReference>
<evidence type="ECO:0000256" key="2">
    <source>
        <dbReference type="ARBA" id="ARBA00010186"/>
    </source>
</evidence>
<dbReference type="PANTHER" id="PTHR11225:SF4">
    <property type="entry name" value="NUCLEAR PORE COMPLEX PROTEIN NUP93"/>
    <property type="match status" value="1"/>
</dbReference>
<evidence type="ECO:0000256" key="1">
    <source>
        <dbReference type="ARBA" id="ARBA00004567"/>
    </source>
</evidence>
<evidence type="ECO:0000256" key="3">
    <source>
        <dbReference type="ARBA" id="ARBA00023132"/>
    </source>
</evidence>
<name>A0A7D9DEQ1_PARCT</name>
<dbReference type="EMBL" id="CACRXK020000664">
    <property type="protein sequence ID" value="CAB3983845.1"/>
    <property type="molecule type" value="Genomic_DNA"/>
</dbReference>
<keyword evidence="3" id="KW-0653">Protein transport</keyword>
<dbReference type="GO" id="GO:0017056">
    <property type="term" value="F:structural constituent of nuclear pore"/>
    <property type="evidence" value="ECO:0007669"/>
    <property type="project" value="InterPro"/>
</dbReference>
<keyword evidence="3" id="KW-0813">Transport</keyword>
<dbReference type="GO" id="GO:0005643">
    <property type="term" value="C:nuclear pore"/>
    <property type="evidence" value="ECO:0007669"/>
    <property type="project" value="UniProtKB-SubCell"/>
</dbReference>
<dbReference type="PANTHER" id="PTHR11225">
    <property type="entry name" value="NUCLEAR PORE COMPLEX PROTEIN NUP93 NUCLEOPORIN NUP93 DEAD EYE PROTEIN"/>
    <property type="match status" value="1"/>
</dbReference>
<keyword evidence="6" id="KW-1185">Reference proteome</keyword>
<dbReference type="AlphaFoldDB" id="A0A7D9DEQ1"/>
<sequence>MSGFGDLLQQAEQLTADIESGGELPRIERNLHQLAEAGDRLWKKTAGGVGEDADVRASILLGSKGFDLPRLSGKLDNLSTAKTFEPLEPIRDTDIQGFLRNERENAILAAIEEAKKNTFDEAEKNHWRCMENEWEQQKLKILNSLLGSEHESLDLSADVLDGTLNRVDLSQRSGLDFVEMAYARQIYMYNEAVIQGMDFDIVEGFHNTASKFNDQHIKDCWTLVDQMTDLQTHSSTTSSETTRFSTDSQTFFIQQARSFLEKR</sequence>
<accession>A0A7D9DEQ1</accession>
<comment type="similarity">
    <text evidence="2">Belongs to the nucleoporin interacting component (NIC) family.</text>
</comment>
<dbReference type="OrthoDB" id="1918363at2759"/>
<organism evidence="5 6">
    <name type="scientific">Paramuricea clavata</name>
    <name type="common">Red gorgonian</name>
    <name type="synonym">Violescent sea-whip</name>
    <dbReference type="NCBI Taxonomy" id="317549"/>
    <lineage>
        <taxon>Eukaryota</taxon>
        <taxon>Metazoa</taxon>
        <taxon>Cnidaria</taxon>
        <taxon>Anthozoa</taxon>
        <taxon>Octocorallia</taxon>
        <taxon>Malacalcyonacea</taxon>
        <taxon>Plexauridae</taxon>
        <taxon>Paramuricea</taxon>
    </lineage>
</organism>
<dbReference type="InterPro" id="IPR007231">
    <property type="entry name" value="Nucleoporin_int_Nup93/Nic96"/>
</dbReference>
<keyword evidence="3" id="KW-0509">mRNA transport</keyword>
<protein>
    <submittedName>
        <fullName evidence="5">Nuclear pore complex Nup93-like</fullName>
    </submittedName>
</protein>
<proteinExistence type="inferred from homology"/>
<keyword evidence="4" id="KW-0539">Nucleus</keyword>
<gene>
    <name evidence="5" type="ORF">PACLA_8A072156</name>
</gene>
<reference evidence="5" key="1">
    <citation type="submission" date="2020-04" db="EMBL/GenBank/DDBJ databases">
        <authorList>
            <person name="Alioto T."/>
            <person name="Alioto T."/>
            <person name="Gomez Garrido J."/>
        </authorList>
    </citation>
    <scope>NUCLEOTIDE SEQUENCE</scope>
    <source>
        <strain evidence="5">A484AB</strain>
    </source>
</reference>
<keyword evidence="3" id="KW-0906">Nuclear pore complex</keyword>
<comment type="caution">
    <text evidence="5">The sequence shown here is derived from an EMBL/GenBank/DDBJ whole genome shotgun (WGS) entry which is preliminary data.</text>
</comment>
<evidence type="ECO:0000313" key="5">
    <source>
        <dbReference type="EMBL" id="CAB3983845.1"/>
    </source>
</evidence>
<evidence type="ECO:0000313" key="6">
    <source>
        <dbReference type="Proteomes" id="UP001152795"/>
    </source>
</evidence>